<feature type="transmembrane region" description="Helical" evidence="7">
    <location>
        <begin position="522"/>
        <end position="541"/>
    </location>
</feature>
<evidence type="ECO:0000256" key="1">
    <source>
        <dbReference type="ARBA" id="ARBA00004141"/>
    </source>
</evidence>
<dbReference type="PROSITE" id="PS50283">
    <property type="entry name" value="NA_SOLUT_SYMP_3"/>
    <property type="match status" value="1"/>
</dbReference>
<dbReference type="InterPro" id="IPR038377">
    <property type="entry name" value="Na/Glc_symporter_sf"/>
</dbReference>
<evidence type="ECO:0000256" key="6">
    <source>
        <dbReference type="RuleBase" id="RU362091"/>
    </source>
</evidence>
<evidence type="ECO:0000313" key="8">
    <source>
        <dbReference type="EMBL" id="QRV17647.1"/>
    </source>
</evidence>
<evidence type="ECO:0000256" key="7">
    <source>
        <dbReference type="SAM" id="Phobius"/>
    </source>
</evidence>
<dbReference type="GO" id="GO:0005412">
    <property type="term" value="F:D-glucose:sodium symporter activity"/>
    <property type="evidence" value="ECO:0007669"/>
    <property type="project" value="TreeGrafter"/>
</dbReference>
<keyword evidence="5 7" id="KW-0472">Membrane</keyword>
<feature type="transmembrane region" description="Helical" evidence="7">
    <location>
        <begin position="253"/>
        <end position="272"/>
    </location>
</feature>
<dbReference type="InterPro" id="IPR018212">
    <property type="entry name" value="Na/solute_symporter_CS"/>
</dbReference>
<sequence>MIALTTARPSPLQGIGGQTLVLTEWIAICVFIVGLVVFGAYMRRNTADSASTFLADRSLPPSVQAFSTVATNLNANDFLGLAGFAYAYGIIVLLGPITNAIAIVLATVAIIPFIRQIQAFSLGEWLTRRFSRPVGDAYDFIWTFVWMFVNMGLYIYAGSLVLNTLLGWNLWLSMGVIIVVGTAYTILGGFGAVAGSDTIQFVLMFVPLILLLPVSLYMVGGISGLIDGLATHQASMTPSDHPLAAEFPVGGPIAVFLLYFGFLASAISYWSAESQVLQRPLSAEDPESAQVGYLYTSIWYAILVPLFILVPGLVAAVLYPNLEVADHAMPMLISDVMPPGLYGVVVVGLIAGVLSSVDSQLNNFQTLFTERIYRRYVASDRKPSHYVRVGRIAGIVFMVACIGVAYLFSMEDSMYLVAQSILATIMPTFAAVAIVGGLWDGSTSTGAILGIAIGLAVSVYMGFTLGHEALYSRSLYAFVLVIGIVVAVSLLTTPKAHETPTNFVESSLTGDSATLTPRVKRIAVVTIGVAFALLGSAIIIFQA</sequence>
<feature type="transmembrane region" description="Helical" evidence="7">
    <location>
        <begin position="446"/>
        <end position="463"/>
    </location>
</feature>
<dbReference type="GeneID" id="62878026"/>
<evidence type="ECO:0000256" key="2">
    <source>
        <dbReference type="ARBA" id="ARBA00006434"/>
    </source>
</evidence>
<gene>
    <name evidence="8" type="ORF">JMJ58_22840</name>
</gene>
<dbReference type="InterPro" id="IPR001734">
    <property type="entry name" value="Na/solute_symporter"/>
</dbReference>
<evidence type="ECO:0000256" key="3">
    <source>
        <dbReference type="ARBA" id="ARBA00022692"/>
    </source>
</evidence>
<organism evidence="8 9">
    <name type="scientific">Haloterrigena salifodinae</name>
    <dbReference type="NCBI Taxonomy" id="2675099"/>
    <lineage>
        <taxon>Archaea</taxon>
        <taxon>Methanobacteriati</taxon>
        <taxon>Methanobacteriota</taxon>
        <taxon>Stenosarchaea group</taxon>
        <taxon>Halobacteria</taxon>
        <taxon>Halobacteriales</taxon>
        <taxon>Natrialbaceae</taxon>
        <taxon>Haloterrigena</taxon>
    </lineage>
</organism>
<dbReference type="EMBL" id="CP069191">
    <property type="protein sequence ID" value="QRV17647.1"/>
    <property type="molecule type" value="Genomic_DNA"/>
</dbReference>
<evidence type="ECO:0000313" key="9">
    <source>
        <dbReference type="Proteomes" id="UP000637819"/>
    </source>
</evidence>
<evidence type="ECO:0000256" key="4">
    <source>
        <dbReference type="ARBA" id="ARBA00022989"/>
    </source>
</evidence>
<feature type="transmembrane region" description="Helical" evidence="7">
    <location>
        <begin position="475"/>
        <end position="493"/>
    </location>
</feature>
<dbReference type="GO" id="GO:0005886">
    <property type="term" value="C:plasma membrane"/>
    <property type="evidence" value="ECO:0007669"/>
    <property type="project" value="TreeGrafter"/>
</dbReference>
<feature type="transmembrane region" description="Helical" evidence="7">
    <location>
        <begin position="135"/>
        <end position="156"/>
    </location>
</feature>
<feature type="transmembrane region" description="Helical" evidence="7">
    <location>
        <begin position="201"/>
        <end position="226"/>
    </location>
</feature>
<dbReference type="NCBIfam" id="TIGR00813">
    <property type="entry name" value="sss"/>
    <property type="match status" value="1"/>
</dbReference>
<keyword evidence="9" id="KW-1185">Reference proteome</keyword>
<name>A0A8T8E7L2_9EURY</name>
<dbReference type="Proteomes" id="UP000637819">
    <property type="component" value="Plasmid pHTS220"/>
</dbReference>
<feature type="transmembrane region" description="Helical" evidence="7">
    <location>
        <begin position="389"/>
        <end position="408"/>
    </location>
</feature>
<dbReference type="Gene3D" id="1.20.1730.10">
    <property type="entry name" value="Sodium/glucose cotransporter"/>
    <property type="match status" value="1"/>
</dbReference>
<protein>
    <submittedName>
        <fullName evidence="8">Sodium/solute symporter</fullName>
    </submittedName>
</protein>
<reference evidence="8 9" key="1">
    <citation type="submission" date="2021-01" db="EMBL/GenBank/DDBJ databases">
        <title>Genome Sequence and Methylation Pattern of Haloterrigena salifodinae BOL5-1, An Extremely Halophilic Archaeon from a Bolivian Salt Mine.</title>
        <authorList>
            <person name="DasSarma P."/>
            <person name="Anton B.P."/>
            <person name="DasSarma S.L."/>
            <person name="von Ehrenheim H.A.L."/>
            <person name="Martinez F.L."/>
            <person name="Guzman D."/>
            <person name="Roberts R.J."/>
            <person name="DasSarma S."/>
        </authorList>
    </citation>
    <scope>NUCLEOTIDE SEQUENCE [LARGE SCALE GENOMIC DNA]</scope>
    <source>
        <strain evidence="8 9">BOL5-1</strain>
        <plasmid evidence="8 9">pHTS220</plasmid>
    </source>
</reference>
<keyword evidence="3 7" id="KW-0812">Transmembrane</keyword>
<comment type="subcellular location">
    <subcellularLocation>
        <location evidence="1">Membrane</location>
        <topology evidence="1">Multi-pass membrane protein</topology>
    </subcellularLocation>
</comment>
<comment type="similarity">
    <text evidence="2 6">Belongs to the sodium:solute symporter (SSF) (TC 2.A.21) family.</text>
</comment>
<proteinExistence type="inferred from homology"/>
<dbReference type="OrthoDB" id="183961at2157"/>
<keyword evidence="4 7" id="KW-1133">Transmembrane helix</keyword>
<dbReference type="KEGG" id="hsal:JMJ58_22840"/>
<feature type="transmembrane region" description="Helical" evidence="7">
    <location>
        <begin position="21"/>
        <end position="42"/>
    </location>
</feature>
<feature type="transmembrane region" description="Helical" evidence="7">
    <location>
        <begin position="339"/>
        <end position="357"/>
    </location>
</feature>
<feature type="transmembrane region" description="Helical" evidence="7">
    <location>
        <begin position="414"/>
        <end position="439"/>
    </location>
</feature>
<dbReference type="Pfam" id="PF00474">
    <property type="entry name" value="SSF"/>
    <property type="match status" value="1"/>
</dbReference>
<dbReference type="PANTHER" id="PTHR11819">
    <property type="entry name" value="SOLUTE CARRIER FAMILY 5"/>
    <property type="match status" value="1"/>
</dbReference>
<dbReference type="PANTHER" id="PTHR11819:SF195">
    <property type="entry name" value="SODIUM_GLUCOSE COTRANSPORTER 4"/>
    <property type="match status" value="1"/>
</dbReference>
<evidence type="ECO:0000256" key="5">
    <source>
        <dbReference type="ARBA" id="ARBA00023136"/>
    </source>
</evidence>
<dbReference type="AlphaFoldDB" id="A0A8T8E7L2"/>
<accession>A0A8T8E7L2</accession>
<keyword evidence="8" id="KW-0614">Plasmid</keyword>
<feature type="transmembrane region" description="Helical" evidence="7">
    <location>
        <begin position="293"/>
        <end position="319"/>
    </location>
</feature>
<geneLocation type="plasmid" evidence="8 9">
    <name>pHTS220</name>
</geneLocation>
<dbReference type="PROSITE" id="PS00456">
    <property type="entry name" value="NA_SOLUT_SYMP_1"/>
    <property type="match status" value="1"/>
</dbReference>
<dbReference type="RefSeq" id="WP_204749624.1">
    <property type="nucleotide sequence ID" value="NZ_CP069191.1"/>
</dbReference>
<feature type="transmembrane region" description="Helical" evidence="7">
    <location>
        <begin position="168"/>
        <end position="194"/>
    </location>
</feature>
<feature type="transmembrane region" description="Helical" evidence="7">
    <location>
        <begin position="86"/>
        <end position="114"/>
    </location>
</feature>